<accession>A0A1Y5SWL3</accession>
<evidence type="ECO:0000313" key="3">
    <source>
        <dbReference type="Proteomes" id="UP000193200"/>
    </source>
</evidence>
<sequence length="98" mass="10473">MRKTIIAGLLCLWAAPALSADLCGKTDSMVNSMAASEARLVLLFKGLHPQIGASGVMLFGNSIAGDWVLAFERDGELCVTEQGNGFVRFDEVFAPKPE</sequence>
<dbReference type="Proteomes" id="UP000193200">
    <property type="component" value="Unassembled WGS sequence"/>
</dbReference>
<organism evidence="2 3">
    <name type="scientific">Oceanibacterium hippocampi</name>
    <dbReference type="NCBI Taxonomy" id="745714"/>
    <lineage>
        <taxon>Bacteria</taxon>
        <taxon>Pseudomonadati</taxon>
        <taxon>Pseudomonadota</taxon>
        <taxon>Alphaproteobacteria</taxon>
        <taxon>Sneathiellales</taxon>
        <taxon>Sneathiellaceae</taxon>
        <taxon>Oceanibacterium</taxon>
    </lineage>
</organism>
<feature type="signal peptide" evidence="1">
    <location>
        <begin position="1"/>
        <end position="19"/>
    </location>
</feature>
<dbReference type="InParanoid" id="A0A1Y5SWL3"/>
<dbReference type="RefSeq" id="WP_085883403.1">
    <property type="nucleotide sequence ID" value="NZ_FWFR01000001.1"/>
</dbReference>
<gene>
    <name evidence="2" type="ORF">OCH7691_02220</name>
</gene>
<protein>
    <submittedName>
        <fullName evidence="2">Uncharacterized protein</fullName>
    </submittedName>
</protein>
<proteinExistence type="predicted"/>
<keyword evidence="1" id="KW-0732">Signal</keyword>
<dbReference type="EMBL" id="FWFR01000001">
    <property type="protein sequence ID" value="SLN50373.1"/>
    <property type="molecule type" value="Genomic_DNA"/>
</dbReference>
<name>A0A1Y5SWL3_9PROT</name>
<evidence type="ECO:0000256" key="1">
    <source>
        <dbReference type="SAM" id="SignalP"/>
    </source>
</evidence>
<evidence type="ECO:0000313" key="2">
    <source>
        <dbReference type="EMBL" id="SLN50373.1"/>
    </source>
</evidence>
<reference evidence="2 3" key="1">
    <citation type="submission" date="2017-03" db="EMBL/GenBank/DDBJ databases">
        <authorList>
            <person name="Afonso C.L."/>
            <person name="Miller P.J."/>
            <person name="Scott M.A."/>
            <person name="Spackman E."/>
            <person name="Goraichik I."/>
            <person name="Dimitrov K.M."/>
            <person name="Suarez D.L."/>
            <person name="Swayne D.E."/>
        </authorList>
    </citation>
    <scope>NUCLEOTIDE SEQUENCE [LARGE SCALE GENOMIC DNA]</scope>
    <source>
        <strain evidence="2 3">CECT 7691</strain>
    </source>
</reference>
<dbReference type="AlphaFoldDB" id="A0A1Y5SWL3"/>
<keyword evidence="3" id="KW-1185">Reference proteome</keyword>
<feature type="chain" id="PRO_5013187233" evidence="1">
    <location>
        <begin position="20"/>
        <end position="98"/>
    </location>
</feature>